<comment type="caution">
    <text evidence="2">The sequence shown here is derived from an EMBL/GenBank/DDBJ whole genome shotgun (WGS) entry which is preliminary data.</text>
</comment>
<keyword evidence="3" id="KW-1185">Reference proteome</keyword>
<dbReference type="AlphaFoldDB" id="A0A835GC99"/>
<dbReference type="Proteomes" id="UP000648187">
    <property type="component" value="Unassembled WGS sequence"/>
</dbReference>
<proteinExistence type="predicted"/>
<protein>
    <recommendedName>
        <fullName evidence="4">Peptidase A2 domain-containing protein</fullName>
    </recommendedName>
</protein>
<keyword evidence="1" id="KW-1133">Transmembrane helix</keyword>
<evidence type="ECO:0000313" key="3">
    <source>
        <dbReference type="Proteomes" id="UP000648187"/>
    </source>
</evidence>
<gene>
    <name evidence="2" type="ORF">HW555_007749</name>
</gene>
<name>A0A835GC99_SPOEX</name>
<dbReference type="EMBL" id="JACKWZ010000136">
    <property type="protein sequence ID" value="KAF9414352.1"/>
    <property type="molecule type" value="Genomic_DNA"/>
</dbReference>
<feature type="transmembrane region" description="Helical" evidence="1">
    <location>
        <begin position="66"/>
        <end position="89"/>
    </location>
</feature>
<evidence type="ECO:0008006" key="4">
    <source>
        <dbReference type="Google" id="ProtNLM"/>
    </source>
</evidence>
<evidence type="ECO:0000256" key="1">
    <source>
        <dbReference type="SAM" id="Phobius"/>
    </source>
</evidence>
<keyword evidence="1" id="KW-0472">Membrane</keyword>
<keyword evidence="1" id="KW-0812">Transmembrane</keyword>
<evidence type="ECO:0000313" key="2">
    <source>
        <dbReference type="EMBL" id="KAF9414352.1"/>
    </source>
</evidence>
<reference evidence="2" key="1">
    <citation type="submission" date="2020-08" db="EMBL/GenBank/DDBJ databases">
        <title>Spodoptera exigua strain:BAW_Kor-Di-RS1 Genome sequencing and assembly.</title>
        <authorList>
            <person name="Kim J."/>
            <person name="Nam H.Y."/>
            <person name="Kwon M."/>
            <person name="Choi J.H."/>
            <person name="Cho S.R."/>
            <person name="Kim G.-H."/>
        </authorList>
    </citation>
    <scope>NUCLEOTIDE SEQUENCE</scope>
    <source>
        <strain evidence="2">BAW_Kor-Di-RS1</strain>
        <tissue evidence="2">Whole-body</tissue>
    </source>
</reference>
<feature type="non-terminal residue" evidence="2">
    <location>
        <position position="277"/>
    </location>
</feature>
<sequence>GEAERLIYHLNVSSENYDTAWEILVHHTTTSKLFSLIKSKYFSISPTFKNNHHPKSKGYMTLLRSAFMLFTILVSILMCGILYWCTFYVKNWIRIPRLITEKHALKPRKLPKLDELMTFLEGKFTALEQITKYDKEPATSIKRTPNPKALIIRNYQAQAIHISKCAVCNLNHNRNLFSCKKFINMTPNLQMRIVTQSNICKNCLFSHDGNECTSTKRCKSCQGNHHTILHEALDDEELLLTTLSINVRCSDGTYITLRALLDQGSQISLISENACND</sequence>
<accession>A0A835GC99</accession>
<organism evidence="2 3">
    <name type="scientific">Spodoptera exigua</name>
    <name type="common">Beet armyworm</name>
    <name type="synonym">Noctua fulgens</name>
    <dbReference type="NCBI Taxonomy" id="7107"/>
    <lineage>
        <taxon>Eukaryota</taxon>
        <taxon>Metazoa</taxon>
        <taxon>Ecdysozoa</taxon>
        <taxon>Arthropoda</taxon>
        <taxon>Hexapoda</taxon>
        <taxon>Insecta</taxon>
        <taxon>Pterygota</taxon>
        <taxon>Neoptera</taxon>
        <taxon>Endopterygota</taxon>
        <taxon>Lepidoptera</taxon>
        <taxon>Glossata</taxon>
        <taxon>Ditrysia</taxon>
        <taxon>Noctuoidea</taxon>
        <taxon>Noctuidae</taxon>
        <taxon>Amphipyrinae</taxon>
        <taxon>Spodoptera</taxon>
    </lineage>
</organism>